<accession>A0ABD2MZS2</accession>
<evidence type="ECO:0000256" key="1">
    <source>
        <dbReference type="SAM" id="MobiDB-lite"/>
    </source>
</evidence>
<sequence length="115" mass="12664">MERRTRHSSVSREALPNMREERASAEGSLSAKPGVSVNENLMLDPVAAIRRMRKELMVYVLSEGSKVSKSASERVLGIVAAYKKSKREAKVTSGKLGVNVRREDKCAMEKVVGSD</sequence>
<comment type="caution">
    <text evidence="2">The sequence shown here is derived from an EMBL/GenBank/DDBJ whole genome shotgun (WGS) entry which is preliminary data.</text>
</comment>
<name>A0ABD2MZS2_9CUCU</name>
<evidence type="ECO:0000313" key="3">
    <source>
        <dbReference type="Proteomes" id="UP001516400"/>
    </source>
</evidence>
<dbReference type="EMBL" id="JABFTP020000042">
    <property type="protein sequence ID" value="KAL3271899.1"/>
    <property type="molecule type" value="Genomic_DNA"/>
</dbReference>
<dbReference type="Proteomes" id="UP001516400">
    <property type="component" value="Unassembled WGS sequence"/>
</dbReference>
<organism evidence="2 3">
    <name type="scientific">Cryptolaemus montrouzieri</name>
    <dbReference type="NCBI Taxonomy" id="559131"/>
    <lineage>
        <taxon>Eukaryota</taxon>
        <taxon>Metazoa</taxon>
        <taxon>Ecdysozoa</taxon>
        <taxon>Arthropoda</taxon>
        <taxon>Hexapoda</taxon>
        <taxon>Insecta</taxon>
        <taxon>Pterygota</taxon>
        <taxon>Neoptera</taxon>
        <taxon>Endopterygota</taxon>
        <taxon>Coleoptera</taxon>
        <taxon>Polyphaga</taxon>
        <taxon>Cucujiformia</taxon>
        <taxon>Coccinelloidea</taxon>
        <taxon>Coccinellidae</taxon>
        <taxon>Scymninae</taxon>
        <taxon>Scymnini</taxon>
        <taxon>Cryptolaemus</taxon>
    </lineage>
</organism>
<evidence type="ECO:0000313" key="2">
    <source>
        <dbReference type="EMBL" id="KAL3271899.1"/>
    </source>
</evidence>
<protein>
    <submittedName>
        <fullName evidence="2">Uncharacterized protein</fullName>
    </submittedName>
</protein>
<keyword evidence="3" id="KW-1185">Reference proteome</keyword>
<dbReference type="AlphaFoldDB" id="A0ABD2MZS2"/>
<reference evidence="2 3" key="1">
    <citation type="journal article" date="2021" name="BMC Biol.">
        <title>Horizontally acquired antibacterial genes associated with adaptive radiation of ladybird beetles.</title>
        <authorList>
            <person name="Li H.S."/>
            <person name="Tang X.F."/>
            <person name="Huang Y.H."/>
            <person name="Xu Z.Y."/>
            <person name="Chen M.L."/>
            <person name="Du X.Y."/>
            <person name="Qiu B.Y."/>
            <person name="Chen P.T."/>
            <person name="Zhang W."/>
            <person name="Slipinski A."/>
            <person name="Escalona H.E."/>
            <person name="Waterhouse R.M."/>
            <person name="Zwick A."/>
            <person name="Pang H."/>
        </authorList>
    </citation>
    <scope>NUCLEOTIDE SEQUENCE [LARGE SCALE GENOMIC DNA]</scope>
    <source>
        <strain evidence="2">SYSU2018</strain>
    </source>
</reference>
<feature type="region of interest" description="Disordered" evidence="1">
    <location>
        <begin position="1"/>
        <end position="31"/>
    </location>
</feature>
<gene>
    <name evidence="2" type="ORF">HHI36_022369</name>
</gene>
<proteinExistence type="predicted"/>